<dbReference type="AlphaFoldDB" id="Q7U869"/>
<accession>Q7U869</accession>
<name>Q7U869_PARMW</name>
<dbReference type="KEGG" id="syw:SYNW0755"/>
<feature type="signal peptide" evidence="1">
    <location>
        <begin position="1"/>
        <end position="29"/>
    </location>
</feature>
<dbReference type="eggNOG" id="ENOG5030S4Z">
    <property type="taxonomic scope" value="Bacteria"/>
</dbReference>
<reference evidence="2 3" key="1">
    <citation type="journal article" date="2003" name="Nature">
        <title>The genome of a motile marine Synechococcus.</title>
        <authorList>
            <person name="Palenik B."/>
            <person name="Brahamsha B."/>
            <person name="Larimer F."/>
            <person name="Land M."/>
            <person name="Hauser L."/>
            <person name="Chain P."/>
            <person name="Lamerdin J."/>
            <person name="Regala W."/>
            <person name="Allen E.A."/>
            <person name="McCarren J."/>
            <person name="Paulsen I."/>
            <person name="Dufresne A."/>
            <person name="Partensky F."/>
            <person name="Webb E."/>
            <person name="Waterbury J."/>
        </authorList>
    </citation>
    <scope>NUCLEOTIDE SEQUENCE [LARGE SCALE GENOMIC DNA]</scope>
    <source>
        <strain evidence="2 3">WH8102</strain>
    </source>
</reference>
<organism evidence="2 3">
    <name type="scientific">Parasynechococcus marenigrum (strain WH8102)</name>
    <dbReference type="NCBI Taxonomy" id="84588"/>
    <lineage>
        <taxon>Bacteria</taxon>
        <taxon>Bacillati</taxon>
        <taxon>Cyanobacteriota</taxon>
        <taxon>Cyanophyceae</taxon>
        <taxon>Synechococcales</taxon>
        <taxon>Prochlorococcaceae</taxon>
        <taxon>Parasynechococcus</taxon>
        <taxon>Parasynechococcus marenigrum</taxon>
    </lineage>
</organism>
<evidence type="ECO:0000313" key="3">
    <source>
        <dbReference type="Proteomes" id="UP000001422"/>
    </source>
</evidence>
<keyword evidence="1" id="KW-0732">Signal</keyword>
<protein>
    <recommendedName>
        <fullName evidence="4">cAMP phosphodiesterase</fullName>
    </recommendedName>
</protein>
<dbReference type="HOGENOM" id="CLU_135681_0_0_3"/>
<dbReference type="Proteomes" id="UP000001422">
    <property type="component" value="Chromosome"/>
</dbReference>
<dbReference type="RefSeq" id="WP_011127620.1">
    <property type="nucleotide sequence ID" value="NC_005070.1"/>
</dbReference>
<gene>
    <name evidence="2" type="ordered locus">SYNW0755</name>
</gene>
<sequence length="136" mass="14294">MNLRQKLLGALAVQAFLAPIGLLGSAASAQQAKPATNEDIAVYQAMGTSFFCMAALDGVEFPKALGISASTYAQALKGRHEGQVASLQGKALTDKEMFAAAEQQVLVRAMAACPKAIPDDVQTKVKEALQKRQAES</sequence>
<evidence type="ECO:0008006" key="4">
    <source>
        <dbReference type="Google" id="ProtNLM"/>
    </source>
</evidence>
<feature type="chain" id="PRO_5004292056" description="cAMP phosphodiesterase" evidence="1">
    <location>
        <begin position="30"/>
        <end position="136"/>
    </location>
</feature>
<proteinExistence type="predicted"/>
<evidence type="ECO:0000256" key="1">
    <source>
        <dbReference type="SAM" id="SignalP"/>
    </source>
</evidence>
<evidence type="ECO:0000313" key="2">
    <source>
        <dbReference type="EMBL" id="CAE07270.1"/>
    </source>
</evidence>
<dbReference type="EMBL" id="BX569691">
    <property type="protein sequence ID" value="CAE07270.1"/>
    <property type="molecule type" value="Genomic_DNA"/>
</dbReference>
<keyword evidence="3" id="KW-1185">Reference proteome</keyword>
<dbReference type="STRING" id="84588.SYNW0755"/>